<feature type="transmembrane region" description="Helical" evidence="7">
    <location>
        <begin position="319"/>
        <end position="336"/>
    </location>
</feature>
<evidence type="ECO:0000256" key="7">
    <source>
        <dbReference type="SAM" id="Phobius"/>
    </source>
</evidence>
<evidence type="ECO:0000256" key="2">
    <source>
        <dbReference type="ARBA" id="ARBA00022448"/>
    </source>
</evidence>
<keyword evidence="3" id="KW-1003">Cell membrane</keyword>
<keyword evidence="10" id="KW-1185">Reference proteome</keyword>
<evidence type="ECO:0000256" key="6">
    <source>
        <dbReference type="ARBA" id="ARBA00023136"/>
    </source>
</evidence>
<evidence type="ECO:0000259" key="8">
    <source>
        <dbReference type="PROSITE" id="PS50850"/>
    </source>
</evidence>
<protein>
    <submittedName>
        <fullName evidence="9">MFS transporter</fullName>
    </submittedName>
</protein>
<name>A0ABU6ABP0_9PSEU</name>
<accession>A0ABU6ABP0</accession>
<sequence>MAAWVGSALEFYDFSIYGTAASIVFPKLFFPDSHPVAAMVGSLATIGAAYVARPVGSLFMGHWGDKYGRKTVLVGTMLLMGFSVFAIGCLPTYGQIGVFAPIALLILRMLQGFAVSGEASGANALVLEHAPARRRGYFTSFTLSGTQGGVILASLVFVVLTSTLTQEQLMSWGWRVPFWLSLIIVVVGFIIRRTLAESPDFQKRKDSTRPGGTALRVVFADHRAAMIRVFLMIFTNAVGVTFGAFALTYATQSDYGVGISKNTMLWVVIAVNVLAVFTIPAFAALSDRIGRKPVFIGGVVCAVVMSWPFLYAISIANVPLVFATAVVMMSFGFSAYNGTWPSFWNEQFPARVRVSGVGIASQFGIALTGLLPSVAALLAPPGANVVVIVGTMIVLFTLPGIVAAFMAPETHKTSIEELDAVR</sequence>
<dbReference type="Pfam" id="PF07690">
    <property type="entry name" value="MFS_1"/>
    <property type="match status" value="1"/>
</dbReference>
<feature type="transmembrane region" description="Helical" evidence="7">
    <location>
        <begin position="72"/>
        <end position="93"/>
    </location>
</feature>
<evidence type="ECO:0000256" key="5">
    <source>
        <dbReference type="ARBA" id="ARBA00022989"/>
    </source>
</evidence>
<feature type="transmembrane region" description="Helical" evidence="7">
    <location>
        <begin position="137"/>
        <end position="164"/>
    </location>
</feature>
<dbReference type="InterPro" id="IPR036259">
    <property type="entry name" value="MFS_trans_sf"/>
</dbReference>
<comment type="subcellular location">
    <subcellularLocation>
        <location evidence="1">Cell membrane</location>
        <topology evidence="1">Multi-pass membrane protein</topology>
    </subcellularLocation>
</comment>
<dbReference type="InterPro" id="IPR020846">
    <property type="entry name" value="MFS_dom"/>
</dbReference>
<evidence type="ECO:0000256" key="4">
    <source>
        <dbReference type="ARBA" id="ARBA00022692"/>
    </source>
</evidence>
<feature type="transmembrane region" description="Helical" evidence="7">
    <location>
        <begin position="34"/>
        <end position="52"/>
    </location>
</feature>
<dbReference type="CDD" id="cd17369">
    <property type="entry name" value="MFS_ShiA_like"/>
    <property type="match status" value="1"/>
</dbReference>
<gene>
    <name evidence="9" type="ORF">R4I43_16125</name>
</gene>
<keyword evidence="5 7" id="KW-1133">Transmembrane helix</keyword>
<dbReference type="InterPro" id="IPR011701">
    <property type="entry name" value="MFS"/>
</dbReference>
<feature type="transmembrane region" description="Helical" evidence="7">
    <location>
        <begin position="263"/>
        <end position="282"/>
    </location>
</feature>
<organism evidence="9 10">
    <name type="scientific">Saccharopolyspora mangrovi</name>
    <dbReference type="NCBI Taxonomy" id="3082379"/>
    <lineage>
        <taxon>Bacteria</taxon>
        <taxon>Bacillati</taxon>
        <taxon>Actinomycetota</taxon>
        <taxon>Actinomycetes</taxon>
        <taxon>Pseudonocardiales</taxon>
        <taxon>Pseudonocardiaceae</taxon>
        <taxon>Saccharopolyspora</taxon>
    </lineage>
</organism>
<feature type="transmembrane region" description="Helical" evidence="7">
    <location>
        <begin position="385"/>
        <end position="407"/>
    </location>
</feature>
<dbReference type="Proteomes" id="UP001327093">
    <property type="component" value="Unassembled WGS sequence"/>
</dbReference>
<feature type="transmembrane region" description="Helical" evidence="7">
    <location>
        <begin position="357"/>
        <end position="379"/>
    </location>
</feature>
<comment type="caution">
    <text evidence="9">The sequence shown here is derived from an EMBL/GenBank/DDBJ whole genome shotgun (WGS) entry which is preliminary data.</text>
</comment>
<dbReference type="EMBL" id="JAWLNX010000010">
    <property type="protein sequence ID" value="MEB3368936.1"/>
    <property type="molecule type" value="Genomic_DNA"/>
</dbReference>
<proteinExistence type="predicted"/>
<dbReference type="RefSeq" id="WP_324266432.1">
    <property type="nucleotide sequence ID" value="NZ_JAWLNX010000010.1"/>
</dbReference>
<feature type="transmembrane region" description="Helical" evidence="7">
    <location>
        <begin position="99"/>
        <end position="116"/>
    </location>
</feature>
<dbReference type="PROSITE" id="PS50850">
    <property type="entry name" value="MFS"/>
    <property type="match status" value="1"/>
</dbReference>
<feature type="transmembrane region" description="Helical" evidence="7">
    <location>
        <begin position="294"/>
        <end position="313"/>
    </location>
</feature>
<feature type="domain" description="Major facilitator superfamily (MFS) profile" evidence="8">
    <location>
        <begin position="1"/>
        <end position="411"/>
    </location>
</feature>
<evidence type="ECO:0000256" key="1">
    <source>
        <dbReference type="ARBA" id="ARBA00004651"/>
    </source>
</evidence>
<keyword evidence="6 7" id="KW-0472">Membrane</keyword>
<reference evidence="9 10" key="1">
    <citation type="submission" date="2023-10" db="EMBL/GenBank/DDBJ databases">
        <title>Saccharopolyspora sp. nov., isolated from mangrove soil.</title>
        <authorList>
            <person name="Lu Y."/>
            <person name="Liu W."/>
        </authorList>
    </citation>
    <scope>NUCLEOTIDE SEQUENCE [LARGE SCALE GENOMIC DNA]</scope>
    <source>
        <strain evidence="9 10">S2-29</strain>
    </source>
</reference>
<dbReference type="Gene3D" id="1.20.1250.20">
    <property type="entry name" value="MFS general substrate transporter like domains"/>
    <property type="match status" value="1"/>
</dbReference>
<dbReference type="PANTHER" id="PTHR43045:SF1">
    <property type="entry name" value="SHIKIMATE TRANSPORTER"/>
    <property type="match status" value="1"/>
</dbReference>
<evidence type="ECO:0000313" key="9">
    <source>
        <dbReference type="EMBL" id="MEB3368936.1"/>
    </source>
</evidence>
<evidence type="ECO:0000313" key="10">
    <source>
        <dbReference type="Proteomes" id="UP001327093"/>
    </source>
</evidence>
<evidence type="ECO:0000256" key="3">
    <source>
        <dbReference type="ARBA" id="ARBA00022475"/>
    </source>
</evidence>
<feature type="transmembrane region" description="Helical" evidence="7">
    <location>
        <begin position="176"/>
        <end position="195"/>
    </location>
</feature>
<dbReference type="SUPFAM" id="SSF103473">
    <property type="entry name" value="MFS general substrate transporter"/>
    <property type="match status" value="1"/>
</dbReference>
<feature type="transmembrane region" description="Helical" evidence="7">
    <location>
        <begin position="229"/>
        <end position="251"/>
    </location>
</feature>
<keyword evidence="4 7" id="KW-0812">Transmembrane</keyword>
<dbReference type="PANTHER" id="PTHR43045">
    <property type="entry name" value="SHIKIMATE TRANSPORTER"/>
    <property type="match status" value="1"/>
</dbReference>
<keyword evidence="2" id="KW-0813">Transport</keyword>